<accession>A0A0A9CKG6</accession>
<evidence type="ECO:0000313" key="1">
    <source>
        <dbReference type="EMBL" id="JAD76789.1"/>
    </source>
</evidence>
<dbReference type="EMBL" id="GBRH01221106">
    <property type="protein sequence ID" value="JAD76789.1"/>
    <property type="molecule type" value="Transcribed_RNA"/>
</dbReference>
<reference evidence="1" key="2">
    <citation type="journal article" date="2015" name="Data Brief">
        <title>Shoot transcriptome of the giant reed, Arundo donax.</title>
        <authorList>
            <person name="Barrero R.A."/>
            <person name="Guerrero F.D."/>
            <person name="Moolhuijzen P."/>
            <person name="Goolsby J.A."/>
            <person name="Tidwell J."/>
            <person name="Bellgard S.E."/>
            <person name="Bellgard M.I."/>
        </authorList>
    </citation>
    <scope>NUCLEOTIDE SEQUENCE</scope>
    <source>
        <tissue evidence="1">Shoot tissue taken approximately 20 cm above the soil surface</tissue>
    </source>
</reference>
<proteinExistence type="predicted"/>
<organism evidence="1">
    <name type="scientific">Arundo donax</name>
    <name type="common">Giant reed</name>
    <name type="synonym">Donax arundinaceus</name>
    <dbReference type="NCBI Taxonomy" id="35708"/>
    <lineage>
        <taxon>Eukaryota</taxon>
        <taxon>Viridiplantae</taxon>
        <taxon>Streptophyta</taxon>
        <taxon>Embryophyta</taxon>
        <taxon>Tracheophyta</taxon>
        <taxon>Spermatophyta</taxon>
        <taxon>Magnoliopsida</taxon>
        <taxon>Liliopsida</taxon>
        <taxon>Poales</taxon>
        <taxon>Poaceae</taxon>
        <taxon>PACMAD clade</taxon>
        <taxon>Arundinoideae</taxon>
        <taxon>Arundineae</taxon>
        <taxon>Arundo</taxon>
    </lineage>
</organism>
<sequence>MVKSPRSSVTTGGLLS</sequence>
<dbReference type="AlphaFoldDB" id="A0A0A9CKG6"/>
<protein>
    <submittedName>
        <fullName evidence="1">Uncharacterized protein</fullName>
    </submittedName>
</protein>
<name>A0A0A9CKG6_ARUDO</name>
<reference evidence="1" key="1">
    <citation type="submission" date="2014-09" db="EMBL/GenBank/DDBJ databases">
        <authorList>
            <person name="Magalhaes I.L.F."/>
            <person name="Oliveira U."/>
            <person name="Santos F.R."/>
            <person name="Vidigal T.H.D.A."/>
            <person name="Brescovit A.D."/>
            <person name="Santos A.J."/>
        </authorList>
    </citation>
    <scope>NUCLEOTIDE SEQUENCE</scope>
    <source>
        <tissue evidence="1">Shoot tissue taken approximately 20 cm above the soil surface</tissue>
    </source>
</reference>